<dbReference type="GO" id="GO:0005886">
    <property type="term" value="C:plasma membrane"/>
    <property type="evidence" value="ECO:0007669"/>
    <property type="project" value="TreeGrafter"/>
</dbReference>
<dbReference type="SUPFAM" id="SSF103473">
    <property type="entry name" value="MFS general substrate transporter"/>
    <property type="match status" value="1"/>
</dbReference>
<feature type="transmembrane region" description="Helical" evidence="5">
    <location>
        <begin position="329"/>
        <end position="348"/>
    </location>
</feature>
<dbReference type="InterPro" id="IPR005828">
    <property type="entry name" value="MFS_sugar_transport-like"/>
</dbReference>
<evidence type="ECO:0000313" key="8">
    <source>
        <dbReference type="Proteomes" id="UP000030302"/>
    </source>
</evidence>
<dbReference type="PROSITE" id="PS50850">
    <property type="entry name" value="MFS"/>
    <property type="match status" value="1"/>
</dbReference>
<evidence type="ECO:0000259" key="6">
    <source>
        <dbReference type="PROSITE" id="PS50850"/>
    </source>
</evidence>
<sequence>MDKAVALQEPVITPGANPGIKLQRTPLTREQIGGFWAVYSGWVLDGVDSVIYALVLIPALTELLPASGIVATPGNLGMYGSILFALFLIGWGLSFIWGPLADRFGRVKTLAASILIYSVFTGAAAFADNVWELAAFRLIAGIGVGGEWALAGTYVAESWPEDRRKMGAGYLQTGYYVGFFIAAWLNYTIGATYGWRAMFLCGLAPALLAIFTVLRVKEPGQWSKAAHGTVVAAKTAARSSFRELFSPAFRRRTITSASLVGVAVIGLWAGSVYEASAVVTLATRAGVDHVGAVHLASIGAAILSFATILGCLAAPWLAERLGRRTALGIYFAGMAVSIVFAFGWVFYLPDGLKLFMVSLLFLGFFGGNFAIFSLWLPEQYPTRIRATAFAFNASIGRFLGAGVNFLLAAAIQWQGSLGLPVAWTAAAFVAGLLILPFAVETRNHKLPQ</sequence>
<comment type="subcellular location">
    <subcellularLocation>
        <location evidence="1">Membrane</location>
        <topology evidence="1">Multi-pass membrane protein</topology>
    </subcellularLocation>
</comment>
<feature type="transmembrane region" description="Helical" evidence="5">
    <location>
        <begin position="354"/>
        <end position="376"/>
    </location>
</feature>
<accession>A0A0A1F990</accession>
<dbReference type="KEGG" id="care:LT85_0267"/>
<dbReference type="RefSeq" id="WP_081991905.1">
    <property type="nucleotide sequence ID" value="NZ_CP009962.1"/>
</dbReference>
<reference evidence="8" key="1">
    <citation type="journal article" date="2014" name="Soil Biol. Biochem.">
        <title>Structure and function of bacterial communities in ageing soils: Insights from the Mendocino ecological staircase.</title>
        <authorList>
            <person name="Uroz S."/>
            <person name="Tech J.J."/>
            <person name="Sawaya N.A."/>
            <person name="Frey-Klett P."/>
            <person name="Leveau J.H.J."/>
        </authorList>
    </citation>
    <scope>NUCLEOTIDE SEQUENCE [LARGE SCALE GENOMIC DNA]</scope>
    <source>
        <strain evidence="8">Cal35</strain>
    </source>
</reference>
<keyword evidence="3 5" id="KW-1133">Transmembrane helix</keyword>
<dbReference type="OrthoDB" id="183263at2"/>
<dbReference type="GO" id="GO:0046943">
    <property type="term" value="F:carboxylic acid transmembrane transporter activity"/>
    <property type="evidence" value="ECO:0007669"/>
    <property type="project" value="TreeGrafter"/>
</dbReference>
<dbReference type="Proteomes" id="UP000030302">
    <property type="component" value="Chromosome"/>
</dbReference>
<feature type="transmembrane region" description="Helical" evidence="5">
    <location>
        <begin position="254"/>
        <end position="273"/>
    </location>
</feature>
<dbReference type="PANTHER" id="PTHR23508">
    <property type="entry name" value="CARBOXYLIC ACID TRANSPORTER PROTEIN HOMOLOG"/>
    <property type="match status" value="1"/>
</dbReference>
<dbReference type="InterPro" id="IPR005829">
    <property type="entry name" value="Sugar_transporter_CS"/>
</dbReference>
<keyword evidence="4 5" id="KW-0472">Membrane</keyword>
<feature type="transmembrane region" description="Helical" evidence="5">
    <location>
        <begin position="293"/>
        <end position="317"/>
    </location>
</feature>
<feature type="transmembrane region" description="Helical" evidence="5">
    <location>
        <begin position="193"/>
        <end position="214"/>
    </location>
</feature>
<dbReference type="PROSITE" id="PS00217">
    <property type="entry name" value="SUGAR_TRANSPORT_2"/>
    <property type="match status" value="1"/>
</dbReference>
<dbReference type="EMBL" id="CP009962">
    <property type="protein sequence ID" value="AIY39427.1"/>
    <property type="molecule type" value="Genomic_DNA"/>
</dbReference>
<evidence type="ECO:0000256" key="1">
    <source>
        <dbReference type="ARBA" id="ARBA00004141"/>
    </source>
</evidence>
<feature type="domain" description="Major facilitator superfamily (MFS) profile" evidence="6">
    <location>
        <begin position="34"/>
        <end position="442"/>
    </location>
</feature>
<gene>
    <name evidence="7" type="ORF">LT85_0267</name>
</gene>
<dbReference type="STRING" id="279058.LT85_0267"/>
<keyword evidence="8" id="KW-1185">Reference proteome</keyword>
<evidence type="ECO:0000256" key="4">
    <source>
        <dbReference type="ARBA" id="ARBA00023136"/>
    </source>
</evidence>
<dbReference type="Pfam" id="PF00083">
    <property type="entry name" value="Sugar_tr"/>
    <property type="match status" value="1"/>
</dbReference>
<feature type="transmembrane region" description="Helical" evidence="5">
    <location>
        <begin position="168"/>
        <end position="187"/>
    </location>
</feature>
<feature type="transmembrane region" description="Helical" evidence="5">
    <location>
        <begin position="388"/>
        <end position="411"/>
    </location>
</feature>
<protein>
    <submittedName>
        <fullName evidence="7">Permeases of the major facilitator superfamily</fullName>
    </submittedName>
</protein>
<feature type="transmembrane region" description="Helical" evidence="5">
    <location>
        <begin position="133"/>
        <end position="156"/>
    </location>
</feature>
<feature type="transmembrane region" description="Helical" evidence="5">
    <location>
        <begin position="76"/>
        <end position="97"/>
    </location>
</feature>
<dbReference type="InterPro" id="IPR020846">
    <property type="entry name" value="MFS_dom"/>
</dbReference>
<dbReference type="InterPro" id="IPR036259">
    <property type="entry name" value="MFS_trans_sf"/>
</dbReference>
<dbReference type="AlphaFoldDB" id="A0A0A1F990"/>
<dbReference type="Gene3D" id="1.20.1250.20">
    <property type="entry name" value="MFS general substrate transporter like domains"/>
    <property type="match status" value="2"/>
</dbReference>
<feature type="transmembrane region" description="Helical" evidence="5">
    <location>
        <begin position="109"/>
        <end position="127"/>
    </location>
</feature>
<evidence type="ECO:0000313" key="7">
    <source>
        <dbReference type="EMBL" id="AIY39427.1"/>
    </source>
</evidence>
<dbReference type="HOGENOM" id="CLU_001265_46_6_4"/>
<evidence type="ECO:0000256" key="5">
    <source>
        <dbReference type="SAM" id="Phobius"/>
    </source>
</evidence>
<organism evidence="7 8">
    <name type="scientific">Collimonas arenae</name>
    <dbReference type="NCBI Taxonomy" id="279058"/>
    <lineage>
        <taxon>Bacteria</taxon>
        <taxon>Pseudomonadati</taxon>
        <taxon>Pseudomonadota</taxon>
        <taxon>Betaproteobacteria</taxon>
        <taxon>Burkholderiales</taxon>
        <taxon>Oxalobacteraceae</taxon>
        <taxon>Collimonas</taxon>
    </lineage>
</organism>
<name>A0A0A1F990_9BURK</name>
<proteinExistence type="predicted"/>
<keyword evidence="2 5" id="KW-0812">Transmembrane</keyword>
<dbReference type="PANTHER" id="PTHR23508:SF10">
    <property type="entry name" value="CARBOXYLIC ACID TRANSPORTER PROTEIN HOMOLOG"/>
    <property type="match status" value="1"/>
</dbReference>
<evidence type="ECO:0000256" key="2">
    <source>
        <dbReference type="ARBA" id="ARBA00022692"/>
    </source>
</evidence>
<feature type="transmembrane region" description="Helical" evidence="5">
    <location>
        <begin position="417"/>
        <end position="439"/>
    </location>
</feature>
<evidence type="ECO:0000256" key="3">
    <source>
        <dbReference type="ARBA" id="ARBA00022989"/>
    </source>
</evidence>